<dbReference type="EMBL" id="AP023439">
    <property type="protein sequence ID" value="BCL20947.1"/>
    <property type="molecule type" value="Genomic_DNA"/>
</dbReference>
<evidence type="ECO:0000313" key="3">
    <source>
        <dbReference type="Proteomes" id="UP000516373"/>
    </source>
</evidence>
<feature type="region of interest" description="Disordered" evidence="1">
    <location>
        <begin position="1"/>
        <end position="31"/>
    </location>
</feature>
<protein>
    <submittedName>
        <fullName evidence="2">Uncharacterized protein</fullName>
    </submittedName>
</protein>
<evidence type="ECO:0000313" key="2">
    <source>
        <dbReference type="EMBL" id="BCL20947.1"/>
    </source>
</evidence>
<gene>
    <name evidence="2" type="ORF">GCM10017668_27900</name>
</gene>
<dbReference type="AlphaFoldDB" id="A0A7G1NGV1"/>
<proteinExistence type="predicted"/>
<dbReference type="KEGG" id="stui:GCM10017668_27900"/>
<dbReference type="Proteomes" id="UP000516373">
    <property type="component" value="Chromosome"/>
</dbReference>
<name>A0A7G1NGV1_9ACTN</name>
<accession>A0A7G1NGV1</accession>
<reference evidence="2 3" key="1">
    <citation type="journal article" date="2014" name="Int. J. Syst. Evol. Microbiol.">
        <title>Complete genome sequence of Corynebacterium casei LMG S-19264T (=DSM 44701T), isolated from a smear-ripened cheese.</title>
        <authorList>
            <consortium name="US DOE Joint Genome Institute (JGI-PGF)"/>
            <person name="Walter F."/>
            <person name="Albersmeier A."/>
            <person name="Kalinowski J."/>
            <person name="Ruckert C."/>
        </authorList>
    </citation>
    <scope>NUCLEOTIDE SEQUENCE [LARGE SCALE GENOMIC DNA]</scope>
    <source>
        <strain evidence="2 3">JCM 4255</strain>
    </source>
</reference>
<feature type="compositionally biased region" description="Low complexity" evidence="1">
    <location>
        <begin position="8"/>
        <end position="22"/>
    </location>
</feature>
<organism evidence="2 3">
    <name type="scientific">Streptomyces tuirus</name>
    <dbReference type="NCBI Taxonomy" id="68278"/>
    <lineage>
        <taxon>Bacteria</taxon>
        <taxon>Bacillati</taxon>
        <taxon>Actinomycetota</taxon>
        <taxon>Actinomycetes</taxon>
        <taxon>Kitasatosporales</taxon>
        <taxon>Streptomycetaceae</taxon>
        <taxon>Streptomyces</taxon>
    </lineage>
</organism>
<evidence type="ECO:0000256" key="1">
    <source>
        <dbReference type="SAM" id="MobiDB-lite"/>
    </source>
</evidence>
<sequence length="73" mass="7815">MPTRRRASCTSASTSPTAAAPASPTPPPPYAAPAAIRRATLALDMLVMRRCHLLEPVHPVLAPYSPSPNRNRE</sequence>